<dbReference type="Gene3D" id="1.20.1250.20">
    <property type="entry name" value="MFS general substrate transporter like domains"/>
    <property type="match status" value="2"/>
</dbReference>
<feature type="transmembrane region" description="Helical" evidence="2">
    <location>
        <begin position="45"/>
        <end position="61"/>
    </location>
</feature>
<dbReference type="Proteomes" id="UP000254150">
    <property type="component" value="Unassembled WGS sequence"/>
</dbReference>
<dbReference type="InterPro" id="IPR036259">
    <property type="entry name" value="MFS_trans_sf"/>
</dbReference>
<feature type="region of interest" description="Disordered" evidence="1">
    <location>
        <begin position="418"/>
        <end position="439"/>
    </location>
</feature>
<protein>
    <submittedName>
        <fullName evidence="3">Transmembrane efflux protein</fullName>
    </submittedName>
</protein>
<feature type="transmembrane region" description="Helical" evidence="2">
    <location>
        <begin position="260"/>
        <end position="279"/>
    </location>
</feature>
<reference evidence="3 4" key="1">
    <citation type="submission" date="2018-06" db="EMBL/GenBank/DDBJ databases">
        <authorList>
            <consortium name="Pathogen Informatics"/>
            <person name="Doyle S."/>
        </authorList>
    </citation>
    <scope>NUCLEOTIDE SEQUENCE [LARGE SCALE GENOMIC DNA]</scope>
    <source>
        <strain evidence="3 4">NCTC7807</strain>
    </source>
</reference>
<feature type="transmembrane region" description="Helical" evidence="2">
    <location>
        <begin position="7"/>
        <end position="25"/>
    </location>
</feature>
<dbReference type="GO" id="GO:0022857">
    <property type="term" value="F:transmembrane transporter activity"/>
    <property type="evidence" value="ECO:0007669"/>
    <property type="project" value="InterPro"/>
</dbReference>
<dbReference type="SUPFAM" id="SSF103473">
    <property type="entry name" value="MFS general substrate transporter"/>
    <property type="match status" value="1"/>
</dbReference>
<feature type="transmembrane region" description="Helical" evidence="2">
    <location>
        <begin position="96"/>
        <end position="119"/>
    </location>
</feature>
<evidence type="ECO:0000256" key="1">
    <source>
        <dbReference type="SAM" id="MobiDB-lite"/>
    </source>
</evidence>
<dbReference type="Pfam" id="PF07690">
    <property type="entry name" value="MFS_1"/>
    <property type="match status" value="1"/>
</dbReference>
<dbReference type="GeneID" id="95071914"/>
<feature type="transmembrane region" description="Helical" evidence="2">
    <location>
        <begin position="156"/>
        <end position="175"/>
    </location>
</feature>
<name>A0A380PC57_STRGR</name>
<dbReference type="EMBL" id="UHID01000009">
    <property type="protein sequence ID" value="SUP62685.1"/>
    <property type="molecule type" value="Genomic_DNA"/>
</dbReference>
<evidence type="ECO:0000256" key="2">
    <source>
        <dbReference type="SAM" id="Phobius"/>
    </source>
</evidence>
<evidence type="ECO:0000313" key="4">
    <source>
        <dbReference type="Proteomes" id="UP000254150"/>
    </source>
</evidence>
<keyword evidence="2 3" id="KW-0812">Transmembrane</keyword>
<accession>A0A380PC57</accession>
<evidence type="ECO:0000313" key="3">
    <source>
        <dbReference type="EMBL" id="SUP62685.1"/>
    </source>
</evidence>
<keyword evidence="2" id="KW-1133">Transmembrane helix</keyword>
<feature type="transmembrane region" description="Helical" evidence="2">
    <location>
        <begin position="234"/>
        <end position="253"/>
    </location>
</feature>
<feature type="compositionally biased region" description="Gly residues" evidence="1">
    <location>
        <begin position="425"/>
        <end position="439"/>
    </location>
</feature>
<organism evidence="3 4">
    <name type="scientific">Streptomyces griseus</name>
    <dbReference type="NCBI Taxonomy" id="1911"/>
    <lineage>
        <taxon>Bacteria</taxon>
        <taxon>Bacillati</taxon>
        <taxon>Actinomycetota</taxon>
        <taxon>Actinomycetes</taxon>
        <taxon>Kitasatosporales</taxon>
        <taxon>Streptomycetaceae</taxon>
        <taxon>Streptomyces</taxon>
    </lineage>
</organism>
<feature type="transmembrane region" description="Helical" evidence="2">
    <location>
        <begin position="345"/>
        <end position="372"/>
    </location>
</feature>
<dbReference type="AlphaFoldDB" id="A0A380PC57"/>
<feature type="transmembrane region" description="Helical" evidence="2">
    <location>
        <begin position="318"/>
        <end position="339"/>
    </location>
</feature>
<keyword evidence="2" id="KW-0472">Membrane</keyword>
<feature type="transmembrane region" description="Helical" evidence="2">
    <location>
        <begin position="196"/>
        <end position="214"/>
    </location>
</feature>
<feature type="transmembrane region" description="Helical" evidence="2">
    <location>
        <begin position="291"/>
        <end position="311"/>
    </location>
</feature>
<feature type="transmembrane region" description="Helical" evidence="2">
    <location>
        <begin position="73"/>
        <end position="90"/>
    </location>
</feature>
<dbReference type="InterPro" id="IPR011701">
    <property type="entry name" value="MFS"/>
</dbReference>
<feature type="transmembrane region" description="Helical" evidence="2">
    <location>
        <begin position="131"/>
        <end position="150"/>
    </location>
</feature>
<gene>
    <name evidence="3" type="ORF">NCTC7807_05857</name>
</gene>
<proteinExistence type="predicted"/>
<sequence>MPSRPRAAWPLVALFTAGYLASYLLPTLVGRLDDHLPLTTPEAGVLGSVLLLCSASAGFLLASRVERLGARRISRAGLLLMAAGYGAAAATTTLPLVVAGAAVGGLGSGTTMAVASGGIAARRDPHRASTLGLLTVSATAGALYLTMPALGGGHGLPLGAVAVVALLVWPATGRLPRSRDAATATTGSPLPHRRSGAVLVGAIVLWALCQNALWGVSGRIGTDQAGLSEAAVGAVFAAALGAGLLGILGASALGTRLGRAAPIGAGTVLIAGCIAASARADGLAGFAGGEIAWNTLYPAVLSYLIGLGAFLDPRGRWAVMVGSASALGVAFGPLAGSLLSEHAGFPVMGLVLGTTLLLLAVPLTLVAVHTTARPLPFGRVRRGGLAATRAASVPVPPLGTCEQPVAPLSVTGRHLTRRALSTAGPGTGPGTAGSTGDGG</sequence>
<dbReference type="RefSeq" id="WP_100452785.1">
    <property type="nucleotide sequence ID" value="NZ_UHID01000009.1"/>
</dbReference>